<organism evidence="9">
    <name type="scientific">marine sediment metagenome</name>
    <dbReference type="NCBI Taxonomy" id="412755"/>
    <lineage>
        <taxon>unclassified sequences</taxon>
        <taxon>metagenomes</taxon>
        <taxon>ecological metagenomes</taxon>
    </lineage>
</organism>
<reference evidence="9" key="1">
    <citation type="journal article" date="2014" name="Front. Microbiol.">
        <title>High frequency of phylogenetically diverse reductive dehalogenase-homologous genes in deep subseafloor sedimentary metagenomes.</title>
        <authorList>
            <person name="Kawai M."/>
            <person name="Futagami T."/>
            <person name="Toyoda A."/>
            <person name="Takaki Y."/>
            <person name="Nishi S."/>
            <person name="Hori S."/>
            <person name="Arai W."/>
            <person name="Tsubouchi T."/>
            <person name="Morono Y."/>
            <person name="Uchiyama I."/>
            <person name="Ito T."/>
            <person name="Fujiyama A."/>
            <person name="Inagaki F."/>
            <person name="Takami H."/>
        </authorList>
    </citation>
    <scope>NUCLEOTIDE SEQUENCE</scope>
    <source>
        <strain evidence="9">Expedition CK06-06</strain>
    </source>
</reference>
<accession>X0W5C9</accession>
<evidence type="ECO:0000256" key="2">
    <source>
        <dbReference type="ARBA" id="ARBA00001966"/>
    </source>
</evidence>
<dbReference type="PROSITE" id="PS00198">
    <property type="entry name" value="4FE4S_FER_1"/>
    <property type="match status" value="1"/>
</dbReference>
<dbReference type="GO" id="GO:0018551">
    <property type="term" value="F:dissimilatory sulfite reductase (NADH) activity"/>
    <property type="evidence" value="ECO:0007669"/>
    <property type="project" value="InterPro"/>
</dbReference>
<dbReference type="InterPro" id="IPR011808">
    <property type="entry name" value="DsrB"/>
</dbReference>
<dbReference type="Gene3D" id="3.30.413.10">
    <property type="entry name" value="Sulfite Reductase Hemoprotein, domain 1"/>
    <property type="match status" value="1"/>
</dbReference>
<dbReference type="InterPro" id="IPR017900">
    <property type="entry name" value="4Fe4S_Fe_S_CS"/>
</dbReference>
<keyword evidence="7" id="KW-0411">Iron-sulfur</keyword>
<dbReference type="SUPFAM" id="SSF54862">
    <property type="entry name" value="4Fe-4S ferredoxins"/>
    <property type="match status" value="1"/>
</dbReference>
<dbReference type="PANTHER" id="PTHR11493">
    <property type="entry name" value="SULFITE REDUCTASE [NADPH] SUBUNIT BETA-RELATED"/>
    <property type="match status" value="1"/>
</dbReference>
<proteinExistence type="predicted"/>
<comment type="cofactor">
    <cofactor evidence="1">
        <name>siroheme</name>
        <dbReference type="ChEBI" id="CHEBI:60052"/>
    </cofactor>
</comment>
<protein>
    <submittedName>
        <fullName evidence="9">Putative dissimilatory sulfite reductase B (DsrB)</fullName>
    </submittedName>
</protein>
<dbReference type="NCBIfam" id="TIGR02066">
    <property type="entry name" value="dsrB"/>
    <property type="match status" value="1"/>
</dbReference>
<keyword evidence="3" id="KW-0004">4Fe-4S</keyword>
<dbReference type="SUPFAM" id="SSF56014">
    <property type="entry name" value="Nitrite and sulphite reductase 4Fe-4S domain-like"/>
    <property type="match status" value="1"/>
</dbReference>
<evidence type="ECO:0000256" key="1">
    <source>
        <dbReference type="ARBA" id="ARBA00001929"/>
    </source>
</evidence>
<dbReference type="PANTHER" id="PTHR11493:SF47">
    <property type="entry name" value="SULFITE REDUCTASE [NADPH] SUBUNIT BETA"/>
    <property type="match status" value="1"/>
</dbReference>
<evidence type="ECO:0000256" key="3">
    <source>
        <dbReference type="ARBA" id="ARBA00022485"/>
    </source>
</evidence>
<dbReference type="GO" id="GO:0000103">
    <property type="term" value="P:sulfate assimilation"/>
    <property type="evidence" value="ECO:0007669"/>
    <property type="project" value="TreeGrafter"/>
</dbReference>
<keyword evidence="4" id="KW-0479">Metal-binding</keyword>
<evidence type="ECO:0000256" key="5">
    <source>
        <dbReference type="ARBA" id="ARBA00023002"/>
    </source>
</evidence>
<dbReference type="GO" id="GO:0009055">
    <property type="term" value="F:electron transfer activity"/>
    <property type="evidence" value="ECO:0007669"/>
    <property type="project" value="InterPro"/>
</dbReference>
<evidence type="ECO:0000313" key="9">
    <source>
        <dbReference type="EMBL" id="GAG18477.1"/>
    </source>
</evidence>
<dbReference type="InterPro" id="IPR045169">
    <property type="entry name" value="NO2/SO3_Rdtase_4Fe4S_prot"/>
</dbReference>
<dbReference type="InterPro" id="IPR017896">
    <property type="entry name" value="4Fe4S_Fe-S-bd"/>
</dbReference>
<dbReference type="GO" id="GO:0050311">
    <property type="term" value="F:sulfite reductase (ferredoxin) activity"/>
    <property type="evidence" value="ECO:0007669"/>
    <property type="project" value="TreeGrafter"/>
</dbReference>
<comment type="caution">
    <text evidence="9">The sequence shown here is derived from an EMBL/GenBank/DDBJ whole genome shotgun (WGS) entry which is preliminary data.</text>
</comment>
<evidence type="ECO:0000259" key="8">
    <source>
        <dbReference type="PROSITE" id="PS51379"/>
    </source>
</evidence>
<dbReference type="GO" id="GO:0016002">
    <property type="term" value="F:sulfite reductase activity"/>
    <property type="evidence" value="ECO:0007669"/>
    <property type="project" value="TreeGrafter"/>
</dbReference>
<dbReference type="Pfam" id="PF01077">
    <property type="entry name" value="NIR_SIR"/>
    <property type="match status" value="1"/>
</dbReference>
<evidence type="ECO:0000256" key="7">
    <source>
        <dbReference type="ARBA" id="ARBA00023014"/>
    </source>
</evidence>
<dbReference type="Pfam" id="PF03460">
    <property type="entry name" value="NIR_SIR_ferr"/>
    <property type="match status" value="1"/>
</dbReference>
<comment type="cofactor">
    <cofactor evidence="2">
        <name>[4Fe-4S] cluster</name>
        <dbReference type="ChEBI" id="CHEBI:49883"/>
    </cofactor>
</comment>
<evidence type="ECO:0000256" key="6">
    <source>
        <dbReference type="ARBA" id="ARBA00023004"/>
    </source>
</evidence>
<dbReference type="PROSITE" id="PS51379">
    <property type="entry name" value="4FE4S_FER_2"/>
    <property type="match status" value="1"/>
</dbReference>
<dbReference type="GO" id="GO:0020037">
    <property type="term" value="F:heme binding"/>
    <property type="evidence" value="ECO:0007669"/>
    <property type="project" value="InterPro"/>
</dbReference>
<name>X0W5C9_9ZZZZ</name>
<gene>
    <name evidence="9" type="ORF">S01H1_60165</name>
</gene>
<evidence type="ECO:0000256" key="4">
    <source>
        <dbReference type="ARBA" id="ARBA00022723"/>
    </source>
</evidence>
<dbReference type="AlphaFoldDB" id="X0W5C9"/>
<dbReference type="InterPro" id="IPR006067">
    <property type="entry name" value="NO2/SO3_Rdtase_4Fe4S_dom"/>
</dbReference>
<keyword evidence="6" id="KW-0408">Iron</keyword>
<dbReference type="InterPro" id="IPR005117">
    <property type="entry name" value="NiRdtase/SiRdtase_haem-b_fer"/>
</dbReference>
<dbReference type="EMBL" id="BARS01039401">
    <property type="protein sequence ID" value="GAG18477.1"/>
    <property type="molecule type" value="Genomic_DNA"/>
</dbReference>
<dbReference type="Gene3D" id="3.30.70.3340">
    <property type="match status" value="1"/>
</dbReference>
<dbReference type="Gene3D" id="3.30.70.20">
    <property type="match status" value="1"/>
</dbReference>
<dbReference type="GO" id="GO:0046872">
    <property type="term" value="F:metal ion binding"/>
    <property type="evidence" value="ECO:0007669"/>
    <property type="project" value="UniProtKB-KW"/>
</dbReference>
<sequence>TPRLASIETIRLFADLADEFSGGHLRWTSRNNVEFLVTDESKVEPLIEHLKKENYPVGGMGAAISNPVHTQGWVHCHSAATDASGVVKSLMDELFPYFEGQKLPAKLRLAFACCLNMCGAVHCSDIAILGVHRRLPQIKHDLMRTQCEIPTTVASCPTGAIRPKTVDGKQSVEVIEEQCMFCANCYTVCPAMTLNDPEMDGVSIWVGGKVSNARSEPKFSKLAIPYIPNNPPRWPEVVNAVKNIVEVYAADARR</sequence>
<dbReference type="GO" id="GO:0009337">
    <property type="term" value="C:sulfite reductase complex (NADPH)"/>
    <property type="evidence" value="ECO:0007669"/>
    <property type="project" value="TreeGrafter"/>
</dbReference>
<feature type="non-terminal residue" evidence="9">
    <location>
        <position position="254"/>
    </location>
</feature>
<dbReference type="InterPro" id="IPR045854">
    <property type="entry name" value="NO2/SO3_Rdtase_4Fe4S_sf"/>
</dbReference>
<dbReference type="GO" id="GO:0051539">
    <property type="term" value="F:4 iron, 4 sulfur cluster binding"/>
    <property type="evidence" value="ECO:0007669"/>
    <property type="project" value="UniProtKB-KW"/>
</dbReference>
<keyword evidence="5" id="KW-0560">Oxidoreductase</keyword>
<feature type="non-terminal residue" evidence="9">
    <location>
        <position position="1"/>
    </location>
</feature>
<dbReference type="InterPro" id="IPR036136">
    <property type="entry name" value="Nit/Sulf_reduc_fer-like_dom_sf"/>
</dbReference>
<feature type="domain" description="4Fe-4S ferredoxin-type" evidence="8">
    <location>
        <begin position="170"/>
        <end position="197"/>
    </location>
</feature>
<dbReference type="SUPFAM" id="SSF55124">
    <property type="entry name" value="Nitrite/Sulfite reductase N-terminal domain-like"/>
    <property type="match status" value="1"/>
</dbReference>